<dbReference type="EMBL" id="CM042037">
    <property type="protein sequence ID" value="KAI3742284.1"/>
    <property type="molecule type" value="Genomic_DNA"/>
</dbReference>
<keyword evidence="2" id="KW-1185">Reference proteome</keyword>
<accession>A0ACB9D6R6</accession>
<proteinExistence type="predicted"/>
<gene>
    <name evidence="1" type="ORF">L1987_59964</name>
</gene>
<evidence type="ECO:0000313" key="2">
    <source>
        <dbReference type="Proteomes" id="UP001056120"/>
    </source>
</evidence>
<organism evidence="1 2">
    <name type="scientific">Smallanthus sonchifolius</name>
    <dbReference type="NCBI Taxonomy" id="185202"/>
    <lineage>
        <taxon>Eukaryota</taxon>
        <taxon>Viridiplantae</taxon>
        <taxon>Streptophyta</taxon>
        <taxon>Embryophyta</taxon>
        <taxon>Tracheophyta</taxon>
        <taxon>Spermatophyta</taxon>
        <taxon>Magnoliopsida</taxon>
        <taxon>eudicotyledons</taxon>
        <taxon>Gunneridae</taxon>
        <taxon>Pentapetalae</taxon>
        <taxon>asterids</taxon>
        <taxon>campanulids</taxon>
        <taxon>Asterales</taxon>
        <taxon>Asteraceae</taxon>
        <taxon>Asteroideae</taxon>
        <taxon>Heliantheae alliance</taxon>
        <taxon>Millerieae</taxon>
        <taxon>Smallanthus</taxon>
    </lineage>
</organism>
<comment type="caution">
    <text evidence="1">The sequence shown here is derived from an EMBL/GenBank/DDBJ whole genome shotgun (WGS) entry which is preliminary data.</text>
</comment>
<protein>
    <submittedName>
        <fullName evidence="1">Uncharacterized protein</fullName>
    </submittedName>
</protein>
<reference evidence="2" key="1">
    <citation type="journal article" date="2022" name="Mol. Ecol. Resour.">
        <title>The genomes of chicory, endive, great burdock and yacon provide insights into Asteraceae palaeo-polyploidization history and plant inulin production.</title>
        <authorList>
            <person name="Fan W."/>
            <person name="Wang S."/>
            <person name="Wang H."/>
            <person name="Wang A."/>
            <person name="Jiang F."/>
            <person name="Liu H."/>
            <person name="Zhao H."/>
            <person name="Xu D."/>
            <person name="Zhang Y."/>
        </authorList>
    </citation>
    <scope>NUCLEOTIDE SEQUENCE [LARGE SCALE GENOMIC DNA]</scope>
    <source>
        <strain evidence="2">cv. Yunnan</strain>
    </source>
</reference>
<sequence>MMYLLLLPLSRRVNMVGAVTTSGPSIDQEDNDNITKTPTMAEARPKAPSSSKDSISVDEDRLKLQNLELTARVALLEAGVSKLRHQGEKSSEDDYDSLEAWFKVQEEFQRTLFQPADVQIYELKGNSDEEEEVMMDFLKARGESRKRLGPMNFINLQALYRQVKKEEEERLKNKRASTTAEERKLKKPKTESLVHPPSIQQITSPSPRLSSSTPKESKSSHPAPSHLQPPKKKTKPPTTFEESRKIVQWFNSDPDQWYEVFRGEVEKKRSIYRSVDEVMQLLDSDLPKILELGEAHEPDNESERHLLLIIKHYFNPSKDVFINSKPLQSHFPLVKWSYNAVNDEYTLVDIQGYKMRCSSKAIFSMTSKDIKSLF</sequence>
<name>A0ACB9D6R6_9ASTR</name>
<reference evidence="1 2" key="2">
    <citation type="journal article" date="2022" name="Mol. Ecol. Resour.">
        <title>The genomes of chicory, endive, great burdock and yacon provide insights into Asteraceae paleo-polyploidization history and plant inulin production.</title>
        <authorList>
            <person name="Fan W."/>
            <person name="Wang S."/>
            <person name="Wang H."/>
            <person name="Wang A."/>
            <person name="Jiang F."/>
            <person name="Liu H."/>
            <person name="Zhao H."/>
            <person name="Xu D."/>
            <person name="Zhang Y."/>
        </authorList>
    </citation>
    <scope>NUCLEOTIDE SEQUENCE [LARGE SCALE GENOMIC DNA]</scope>
    <source>
        <strain evidence="2">cv. Yunnan</strain>
        <tissue evidence="1">Leaves</tissue>
    </source>
</reference>
<evidence type="ECO:0000313" key="1">
    <source>
        <dbReference type="EMBL" id="KAI3742284.1"/>
    </source>
</evidence>
<dbReference type="Proteomes" id="UP001056120">
    <property type="component" value="Linkage Group LG20"/>
</dbReference>